<name>A0A179D166_9BACT</name>
<dbReference type="OrthoDB" id="5954389at2"/>
<organism evidence="2 3">
    <name type="scientific">Thermosulfurimonas dismutans</name>
    <dbReference type="NCBI Taxonomy" id="999894"/>
    <lineage>
        <taxon>Bacteria</taxon>
        <taxon>Pseudomonadati</taxon>
        <taxon>Thermodesulfobacteriota</taxon>
        <taxon>Thermodesulfobacteria</taxon>
        <taxon>Thermodesulfobacteriales</taxon>
        <taxon>Thermodesulfobacteriaceae</taxon>
        <taxon>Thermosulfurimonas</taxon>
    </lineage>
</organism>
<accession>A0A179D166</accession>
<dbReference type="InterPro" id="IPR010921">
    <property type="entry name" value="Trp_repressor/repl_initiator"/>
</dbReference>
<sequence length="104" mass="11927">MSSPEPEVKRWTAKRKTQVVLDILKGKTTVAEVARRYDLKPSEIEGWVEEGIRSMENGLRARPRDLREQYEAKLREAYAALGEAQLEIKALKKLQSLLDLDETS</sequence>
<evidence type="ECO:0000313" key="2">
    <source>
        <dbReference type="EMBL" id="OAQ19806.1"/>
    </source>
</evidence>
<dbReference type="STRING" id="999894.TDIS_2100"/>
<keyword evidence="3" id="KW-1185">Reference proteome</keyword>
<dbReference type="AlphaFoldDB" id="A0A179D166"/>
<keyword evidence="1" id="KW-0175">Coiled coil</keyword>
<dbReference type="RefSeq" id="WP_068671826.1">
    <property type="nucleotide sequence ID" value="NZ_LWLG01000026.1"/>
</dbReference>
<comment type="caution">
    <text evidence="2">The sequence shown here is derived from an EMBL/GenBank/DDBJ whole genome shotgun (WGS) entry which is preliminary data.</text>
</comment>
<dbReference type="GO" id="GO:0043565">
    <property type="term" value="F:sequence-specific DNA binding"/>
    <property type="evidence" value="ECO:0007669"/>
    <property type="project" value="InterPro"/>
</dbReference>
<dbReference type="InterPro" id="IPR009534">
    <property type="entry name" value="DUF1153"/>
</dbReference>
<proteinExistence type="predicted"/>
<evidence type="ECO:0000256" key="1">
    <source>
        <dbReference type="SAM" id="Coils"/>
    </source>
</evidence>
<dbReference type="EMBL" id="LWLG01000026">
    <property type="protein sequence ID" value="OAQ19806.1"/>
    <property type="molecule type" value="Genomic_DNA"/>
</dbReference>
<gene>
    <name evidence="2" type="ORF">TDIS_2100</name>
</gene>
<protein>
    <submittedName>
        <fullName evidence="2">Transposase</fullName>
    </submittedName>
</protein>
<dbReference type="SUPFAM" id="SSF48295">
    <property type="entry name" value="TrpR-like"/>
    <property type="match status" value="1"/>
</dbReference>
<dbReference type="Proteomes" id="UP000078390">
    <property type="component" value="Unassembled WGS sequence"/>
</dbReference>
<reference evidence="2 3" key="1">
    <citation type="submission" date="2016-04" db="EMBL/GenBank/DDBJ databases">
        <title>Genome analysis of Thermosulfurimonas dismutans, the first thermophilic sulfur-disproportionating bacterium of the phylum Thermodesulfobacteria.</title>
        <authorList>
            <person name="Mardanov A.V."/>
            <person name="Beletsky A.V."/>
            <person name="Kadnikov V.V."/>
            <person name="Slobodkin A.I."/>
            <person name="Ravin N.V."/>
        </authorList>
    </citation>
    <scope>NUCLEOTIDE SEQUENCE [LARGE SCALE GENOMIC DNA]</scope>
    <source>
        <strain evidence="2 3">S95</strain>
    </source>
</reference>
<feature type="coiled-coil region" evidence="1">
    <location>
        <begin position="67"/>
        <end position="94"/>
    </location>
</feature>
<dbReference type="Pfam" id="PF06627">
    <property type="entry name" value="DUF1153"/>
    <property type="match status" value="1"/>
</dbReference>
<evidence type="ECO:0000313" key="3">
    <source>
        <dbReference type="Proteomes" id="UP000078390"/>
    </source>
</evidence>
<dbReference type="InterPro" id="IPR036388">
    <property type="entry name" value="WH-like_DNA-bd_sf"/>
</dbReference>
<dbReference type="Gene3D" id="1.10.10.10">
    <property type="entry name" value="Winged helix-like DNA-binding domain superfamily/Winged helix DNA-binding domain"/>
    <property type="match status" value="1"/>
</dbReference>